<name>A0A7G9W8Q8_ALKCA</name>
<dbReference type="SUPFAM" id="SSF52540">
    <property type="entry name" value="P-loop containing nucleoside triphosphate hydrolases"/>
    <property type="match status" value="1"/>
</dbReference>
<protein>
    <submittedName>
        <fullName evidence="1">AAA family ATPase</fullName>
    </submittedName>
</protein>
<dbReference type="RefSeq" id="WP_213165434.1">
    <property type="nucleotide sequence ID" value="NZ_CP058559.1"/>
</dbReference>
<sequence length="155" mass="17585">MAIIFVTGLSGVGKSSTLENLKKQGYNVVDTDYGYVKEITNNVGHKERVWDEDKISNLITEYKQSHLVISGCCSNQGKFYKKFEHVVLLKSDFPVMLDRIDKRTSHSYGKNPQERAEVIDSYENVLPLLEKRSDIIIDTTNNSVEVVCKLLKGLI</sequence>
<dbReference type="Pfam" id="PF13238">
    <property type="entry name" value="AAA_18"/>
    <property type="match status" value="1"/>
</dbReference>
<dbReference type="AlphaFoldDB" id="A0A7G9W8Q8"/>
<accession>A0A7G9W8Q8</accession>
<dbReference type="EMBL" id="CP058559">
    <property type="protein sequence ID" value="QNO15070.1"/>
    <property type="molecule type" value="Genomic_DNA"/>
</dbReference>
<dbReference type="KEGG" id="acae:HYG86_09990"/>
<evidence type="ECO:0000313" key="2">
    <source>
        <dbReference type="Proteomes" id="UP000516160"/>
    </source>
</evidence>
<dbReference type="InterPro" id="IPR027417">
    <property type="entry name" value="P-loop_NTPase"/>
</dbReference>
<gene>
    <name evidence="1" type="ORF">HYG86_09990</name>
</gene>
<dbReference type="Proteomes" id="UP000516160">
    <property type="component" value="Chromosome"/>
</dbReference>
<evidence type="ECO:0000313" key="1">
    <source>
        <dbReference type="EMBL" id="QNO15070.1"/>
    </source>
</evidence>
<organism evidence="1 2">
    <name type="scientific">Alkalicella caledoniensis</name>
    <dbReference type="NCBI Taxonomy" id="2731377"/>
    <lineage>
        <taxon>Bacteria</taxon>
        <taxon>Bacillati</taxon>
        <taxon>Bacillota</taxon>
        <taxon>Clostridia</taxon>
        <taxon>Eubacteriales</taxon>
        <taxon>Proteinivoracaceae</taxon>
        <taxon>Alkalicella</taxon>
    </lineage>
</organism>
<keyword evidence="2" id="KW-1185">Reference proteome</keyword>
<dbReference type="Gene3D" id="3.40.50.300">
    <property type="entry name" value="P-loop containing nucleotide triphosphate hydrolases"/>
    <property type="match status" value="1"/>
</dbReference>
<reference evidence="1 2" key="1">
    <citation type="submission" date="2020-07" db="EMBL/GenBank/DDBJ databases">
        <title>Alkalicella. sp. LB2 genome.</title>
        <authorList>
            <person name="Postec A."/>
            <person name="Quemeneur M."/>
        </authorList>
    </citation>
    <scope>NUCLEOTIDE SEQUENCE [LARGE SCALE GENOMIC DNA]</scope>
    <source>
        <strain evidence="1 2">LB2</strain>
    </source>
</reference>
<proteinExistence type="predicted"/>